<dbReference type="Proteomes" id="UP001233999">
    <property type="component" value="Unassembled WGS sequence"/>
</dbReference>
<dbReference type="EMBL" id="JASPKZ010006856">
    <property type="protein sequence ID" value="KAJ9586632.1"/>
    <property type="molecule type" value="Genomic_DNA"/>
</dbReference>
<reference evidence="1" key="1">
    <citation type="journal article" date="2023" name="IScience">
        <title>Live-bearing cockroach genome reveals convergent evolutionary mechanisms linked to viviparity in insects and beyond.</title>
        <authorList>
            <person name="Fouks B."/>
            <person name="Harrison M.C."/>
            <person name="Mikhailova A.A."/>
            <person name="Marchal E."/>
            <person name="English S."/>
            <person name="Carruthers M."/>
            <person name="Jennings E.C."/>
            <person name="Chiamaka E.L."/>
            <person name="Frigard R.A."/>
            <person name="Pippel M."/>
            <person name="Attardo G.M."/>
            <person name="Benoit J.B."/>
            <person name="Bornberg-Bauer E."/>
            <person name="Tobe S.S."/>
        </authorList>
    </citation>
    <scope>NUCLEOTIDE SEQUENCE</scope>
    <source>
        <strain evidence="1">Stay&amp;Tobe</strain>
    </source>
</reference>
<dbReference type="AlphaFoldDB" id="A0AAD8EEB9"/>
<keyword evidence="2" id="KW-1185">Reference proteome</keyword>
<evidence type="ECO:0000313" key="1">
    <source>
        <dbReference type="EMBL" id="KAJ9586632.1"/>
    </source>
</evidence>
<accession>A0AAD8EEB9</accession>
<feature type="non-terminal residue" evidence="1">
    <location>
        <position position="1"/>
    </location>
</feature>
<sequence length="53" mass="5385">NPQQYDLLTSDANIKPTLGGGHGVSHGAHGDSGLGDDNVKLLVIPPRPVISVG</sequence>
<gene>
    <name evidence="1" type="ORF">L9F63_019782</name>
</gene>
<name>A0AAD8EEB9_DIPPU</name>
<organism evidence="1 2">
    <name type="scientific">Diploptera punctata</name>
    <name type="common">Pacific beetle cockroach</name>
    <dbReference type="NCBI Taxonomy" id="6984"/>
    <lineage>
        <taxon>Eukaryota</taxon>
        <taxon>Metazoa</taxon>
        <taxon>Ecdysozoa</taxon>
        <taxon>Arthropoda</taxon>
        <taxon>Hexapoda</taxon>
        <taxon>Insecta</taxon>
        <taxon>Pterygota</taxon>
        <taxon>Neoptera</taxon>
        <taxon>Polyneoptera</taxon>
        <taxon>Dictyoptera</taxon>
        <taxon>Blattodea</taxon>
        <taxon>Blaberoidea</taxon>
        <taxon>Blaberidae</taxon>
        <taxon>Diplopterinae</taxon>
        <taxon>Diploptera</taxon>
    </lineage>
</organism>
<comment type="caution">
    <text evidence="1">The sequence shown here is derived from an EMBL/GenBank/DDBJ whole genome shotgun (WGS) entry which is preliminary data.</text>
</comment>
<proteinExistence type="predicted"/>
<reference evidence="1" key="2">
    <citation type="submission" date="2023-05" db="EMBL/GenBank/DDBJ databases">
        <authorList>
            <person name="Fouks B."/>
        </authorList>
    </citation>
    <scope>NUCLEOTIDE SEQUENCE</scope>
    <source>
        <strain evidence="1">Stay&amp;Tobe</strain>
        <tissue evidence="1">Testes</tissue>
    </source>
</reference>
<protein>
    <submittedName>
        <fullName evidence="1">Uncharacterized protein</fullName>
    </submittedName>
</protein>
<evidence type="ECO:0000313" key="2">
    <source>
        <dbReference type="Proteomes" id="UP001233999"/>
    </source>
</evidence>